<organism evidence="1">
    <name type="scientific">Tanacetum cinerariifolium</name>
    <name type="common">Dalmatian daisy</name>
    <name type="synonym">Chrysanthemum cinerariifolium</name>
    <dbReference type="NCBI Taxonomy" id="118510"/>
    <lineage>
        <taxon>Eukaryota</taxon>
        <taxon>Viridiplantae</taxon>
        <taxon>Streptophyta</taxon>
        <taxon>Embryophyta</taxon>
        <taxon>Tracheophyta</taxon>
        <taxon>Spermatophyta</taxon>
        <taxon>Magnoliopsida</taxon>
        <taxon>eudicotyledons</taxon>
        <taxon>Gunneridae</taxon>
        <taxon>Pentapetalae</taxon>
        <taxon>asterids</taxon>
        <taxon>campanulids</taxon>
        <taxon>Asterales</taxon>
        <taxon>Asteraceae</taxon>
        <taxon>Asteroideae</taxon>
        <taxon>Anthemideae</taxon>
        <taxon>Anthemidinae</taxon>
        <taxon>Tanacetum</taxon>
    </lineage>
</organism>
<feature type="non-terminal residue" evidence="1">
    <location>
        <position position="58"/>
    </location>
</feature>
<accession>A0A699TAN7</accession>
<dbReference type="AlphaFoldDB" id="A0A699TAN7"/>
<reference evidence="1" key="1">
    <citation type="journal article" date="2019" name="Sci. Rep.">
        <title>Draft genome of Tanacetum cinerariifolium, the natural source of mosquito coil.</title>
        <authorList>
            <person name="Yamashiro T."/>
            <person name="Shiraishi A."/>
            <person name="Satake H."/>
            <person name="Nakayama K."/>
        </authorList>
    </citation>
    <scope>NUCLEOTIDE SEQUENCE</scope>
</reference>
<sequence length="58" mass="7002">MKAADYPDAGLEQMVPDPFWIEEECKYDIPAMYGISHWWFQRQQFYIERHTSEGDRST</sequence>
<gene>
    <name evidence="1" type="ORF">Tci_879551</name>
</gene>
<comment type="caution">
    <text evidence="1">The sequence shown here is derived from an EMBL/GenBank/DDBJ whole genome shotgun (WGS) entry which is preliminary data.</text>
</comment>
<name>A0A699TAN7_TANCI</name>
<evidence type="ECO:0000313" key="1">
    <source>
        <dbReference type="EMBL" id="GFD07582.1"/>
    </source>
</evidence>
<proteinExistence type="predicted"/>
<protein>
    <submittedName>
        <fullName evidence="1">Uncharacterized protein</fullName>
    </submittedName>
</protein>
<dbReference type="EMBL" id="BKCJ011232412">
    <property type="protein sequence ID" value="GFD07582.1"/>
    <property type="molecule type" value="Genomic_DNA"/>
</dbReference>